<feature type="compositionally biased region" description="Basic and acidic residues" evidence="1">
    <location>
        <begin position="228"/>
        <end position="237"/>
    </location>
</feature>
<name>A0AAV7TN95_PLEWA</name>
<protein>
    <submittedName>
        <fullName evidence="2">Uncharacterized protein</fullName>
    </submittedName>
</protein>
<evidence type="ECO:0000313" key="3">
    <source>
        <dbReference type="Proteomes" id="UP001066276"/>
    </source>
</evidence>
<comment type="caution">
    <text evidence="2">The sequence shown here is derived from an EMBL/GenBank/DDBJ whole genome shotgun (WGS) entry which is preliminary data.</text>
</comment>
<sequence>MDTEGTGEGIGTAEDERRGQSERRQDLSPTTWGTAEVRSRVDATAWRRDLAPGSIRTSLPHFRRSVAEPDYIAFTALLNKAGEEHMLHKWWEEVPYDLEVTETQSPKDHLSKRQKRIQRQQYWEKPCESKETAPGDIGKEVCERIPWWTPKEPEKESEQWRTSEEGNPKEARTCCRQPGELPKSGVEWMQQRGEEIWPQGAYERACHASGEAWPNQVRELGTGEEGAGEERRHGNCT</sequence>
<reference evidence="2" key="1">
    <citation type="journal article" date="2022" name="bioRxiv">
        <title>Sequencing and chromosome-scale assembly of the giantPleurodeles waltlgenome.</title>
        <authorList>
            <person name="Brown T."/>
            <person name="Elewa A."/>
            <person name="Iarovenko S."/>
            <person name="Subramanian E."/>
            <person name="Araus A.J."/>
            <person name="Petzold A."/>
            <person name="Susuki M."/>
            <person name="Suzuki K.-i.T."/>
            <person name="Hayashi T."/>
            <person name="Toyoda A."/>
            <person name="Oliveira C."/>
            <person name="Osipova E."/>
            <person name="Leigh N.D."/>
            <person name="Simon A."/>
            <person name="Yun M.H."/>
        </authorList>
    </citation>
    <scope>NUCLEOTIDE SEQUENCE</scope>
    <source>
        <strain evidence="2">20211129_DDA</strain>
        <tissue evidence="2">Liver</tissue>
    </source>
</reference>
<feature type="region of interest" description="Disordered" evidence="1">
    <location>
        <begin position="218"/>
        <end position="237"/>
    </location>
</feature>
<evidence type="ECO:0000313" key="2">
    <source>
        <dbReference type="EMBL" id="KAJ1177905.1"/>
    </source>
</evidence>
<dbReference type="AlphaFoldDB" id="A0AAV7TN95"/>
<proteinExistence type="predicted"/>
<gene>
    <name evidence="2" type="ORF">NDU88_003157</name>
</gene>
<feature type="region of interest" description="Disordered" evidence="1">
    <location>
        <begin position="1"/>
        <end position="36"/>
    </location>
</feature>
<evidence type="ECO:0000256" key="1">
    <source>
        <dbReference type="SAM" id="MobiDB-lite"/>
    </source>
</evidence>
<feature type="region of interest" description="Disordered" evidence="1">
    <location>
        <begin position="152"/>
        <end position="185"/>
    </location>
</feature>
<feature type="compositionally biased region" description="Basic and acidic residues" evidence="1">
    <location>
        <begin position="152"/>
        <end position="173"/>
    </location>
</feature>
<feature type="compositionally biased region" description="Gly residues" evidence="1">
    <location>
        <begin position="1"/>
        <end position="10"/>
    </location>
</feature>
<accession>A0AAV7TN95</accession>
<organism evidence="2 3">
    <name type="scientific">Pleurodeles waltl</name>
    <name type="common">Iberian ribbed newt</name>
    <dbReference type="NCBI Taxonomy" id="8319"/>
    <lineage>
        <taxon>Eukaryota</taxon>
        <taxon>Metazoa</taxon>
        <taxon>Chordata</taxon>
        <taxon>Craniata</taxon>
        <taxon>Vertebrata</taxon>
        <taxon>Euteleostomi</taxon>
        <taxon>Amphibia</taxon>
        <taxon>Batrachia</taxon>
        <taxon>Caudata</taxon>
        <taxon>Salamandroidea</taxon>
        <taxon>Salamandridae</taxon>
        <taxon>Pleurodelinae</taxon>
        <taxon>Pleurodeles</taxon>
    </lineage>
</organism>
<dbReference type="EMBL" id="JANPWB010000006">
    <property type="protein sequence ID" value="KAJ1177905.1"/>
    <property type="molecule type" value="Genomic_DNA"/>
</dbReference>
<feature type="compositionally biased region" description="Basic and acidic residues" evidence="1">
    <location>
        <begin position="14"/>
        <end position="26"/>
    </location>
</feature>
<dbReference type="Proteomes" id="UP001066276">
    <property type="component" value="Chromosome 3_2"/>
</dbReference>
<keyword evidence="3" id="KW-1185">Reference proteome</keyword>